<evidence type="ECO:0000256" key="3">
    <source>
        <dbReference type="ARBA" id="ARBA00010617"/>
    </source>
</evidence>
<reference evidence="11" key="1">
    <citation type="submission" date="2023-06" db="EMBL/GenBank/DDBJ databases">
        <authorList>
            <consortium name="Lawrence Berkeley National Laboratory"/>
            <person name="Ahrendt S."/>
            <person name="Sahu N."/>
            <person name="Indic B."/>
            <person name="Wong-Bajracharya J."/>
            <person name="Merenyi Z."/>
            <person name="Ke H.-M."/>
            <person name="Monk M."/>
            <person name="Kocsube S."/>
            <person name="Drula E."/>
            <person name="Lipzen A."/>
            <person name="Balint B."/>
            <person name="Henrissat B."/>
            <person name="Andreopoulos B."/>
            <person name="Martin F.M."/>
            <person name="Harder C.B."/>
            <person name="Rigling D."/>
            <person name="Ford K.L."/>
            <person name="Foster G.D."/>
            <person name="Pangilinan J."/>
            <person name="Papanicolaou A."/>
            <person name="Barry K."/>
            <person name="LaButti K."/>
            <person name="Viragh M."/>
            <person name="Koriabine M."/>
            <person name="Yan M."/>
            <person name="Riley R."/>
            <person name="Champramary S."/>
            <person name="Plett K.L."/>
            <person name="Tsai I.J."/>
            <person name="Slot J."/>
            <person name="Sipos G."/>
            <person name="Plett J."/>
            <person name="Nagy L.G."/>
            <person name="Grigoriev I.V."/>
        </authorList>
    </citation>
    <scope>NUCLEOTIDE SEQUENCE</scope>
    <source>
        <strain evidence="11">CCBAS 213</strain>
    </source>
</reference>
<dbReference type="PRINTS" id="PR00463">
    <property type="entry name" value="EP450I"/>
</dbReference>
<evidence type="ECO:0000256" key="5">
    <source>
        <dbReference type="ARBA" id="ARBA00022723"/>
    </source>
</evidence>
<proteinExistence type="inferred from homology"/>
<keyword evidence="12" id="KW-1185">Reference proteome</keyword>
<keyword evidence="4 9" id="KW-0349">Heme</keyword>
<keyword evidence="5 9" id="KW-0479">Metal-binding</keyword>
<feature type="binding site" description="axial binding residue" evidence="9">
    <location>
        <position position="105"/>
    </location>
    <ligand>
        <name>heme</name>
        <dbReference type="ChEBI" id="CHEBI:30413"/>
    </ligand>
    <ligandPart>
        <name>Fe</name>
        <dbReference type="ChEBI" id="CHEBI:18248"/>
    </ligandPart>
</feature>
<dbReference type="InterPro" id="IPR002401">
    <property type="entry name" value="Cyt_P450_E_grp-I"/>
</dbReference>
<dbReference type="InterPro" id="IPR001128">
    <property type="entry name" value="Cyt_P450"/>
</dbReference>
<dbReference type="GO" id="GO:0005506">
    <property type="term" value="F:iron ion binding"/>
    <property type="evidence" value="ECO:0007669"/>
    <property type="project" value="InterPro"/>
</dbReference>
<gene>
    <name evidence="11" type="ORF">EV420DRAFT_1643075</name>
</gene>
<keyword evidence="8 10" id="KW-0503">Monooxygenase</keyword>
<dbReference type="InterPro" id="IPR036396">
    <property type="entry name" value="Cyt_P450_sf"/>
</dbReference>
<dbReference type="PANTHER" id="PTHR46300">
    <property type="entry name" value="P450, PUTATIVE (EUROFUNG)-RELATED-RELATED"/>
    <property type="match status" value="1"/>
</dbReference>
<dbReference type="SUPFAM" id="SSF48264">
    <property type="entry name" value="Cytochrome P450"/>
    <property type="match status" value="1"/>
</dbReference>
<dbReference type="PANTHER" id="PTHR46300:SF5">
    <property type="entry name" value="CYTOCHROME P450"/>
    <property type="match status" value="1"/>
</dbReference>
<accession>A0AA39KCC8</accession>
<evidence type="ECO:0000313" key="12">
    <source>
        <dbReference type="Proteomes" id="UP001175211"/>
    </source>
</evidence>
<keyword evidence="6 10" id="KW-0560">Oxidoreductase</keyword>
<dbReference type="GO" id="GO:0004497">
    <property type="term" value="F:monooxygenase activity"/>
    <property type="evidence" value="ECO:0007669"/>
    <property type="project" value="UniProtKB-KW"/>
</dbReference>
<comment type="similarity">
    <text evidence="3 10">Belongs to the cytochrome P450 family.</text>
</comment>
<dbReference type="AlphaFoldDB" id="A0AA39KCC8"/>
<evidence type="ECO:0000256" key="1">
    <source>
        <dbReference type="ARBA" id="ARBA00001971"/>
    </source>
</evidence>
<sequence length="145" mass="16204">MSACPESRLSDRESSPYVGALMEEIFQWNTPAPAVTPAILVPDVYRDFHIPAGTVVVANLWAVTRNERWFSDRETYNLEQYLSRDRESQIPELTSLSFGFGRRVCPGSYLAVDTVWIAVAMTLATCTVSPELDAEGRAVFPEDVN</sequence>
<evidence type="ECO:0000313" key="11">
    <source>
        <dbReference type="EMBL" id="KAK0458198.1"/>
    </source>
</evidence>
<dbReference type="GO" id="GO:0016705">
    <property type="term" value="F:oxidoreductase activity, acting on paired donors, with incorporation or reduction of molecular oxygen"/>
    <property type="evidence" value="ECO:0007669"/>
    <property type="project" value="InterPro"/>
</dbReference>
<name>A0AA39KCC8_ARMTA</name>
<evidence type="ECO:0000256" key="8">
    <source>
        <dbReference type="ARBA" id="ARBA00023033"/>
    </source>
</evidence>
<dbReference type="InterPro" id="IPR017972">
    <property type="entry name" value="Cyt_P450_CS"/>
</dbReference>
<dbReference type="Proteomes" id="UP001175211">
    <property type="component" value="Unassembled WGS sequence"/>
</dbReference>
<dbReference type="InterPro" id="IPR050364">
    <property type="entry name" value="Cytochrome_P450_fung"/>
</dbReference>
<protein>
    <submittedName>
        <fullName evidence="11">Cytochrome P450</fullName>
    </submittedName>
</protein>
<evidence type="ECO:0000256" key="4">
    <source>
        <dbReference type="ARBA" id="ARBA00022617"/>
    </source>
</evidence>
<comment type="caution">
    <text evidence="11">The sequence shown here is derived from an EMBL/GenBank/DDBJ whole genome shotgun (WGS) entry which is preliminary data.</text>
</comment>
<dbReference type="RefSeq" id="XP_060330486.1">
    <property type="nucleotide sequence ID" value="XM_060477450.1"/>
</dbReference>
<dbReference type="Gene3D" id="1.10.630.10">
    <property type="entry name" value="Cytochrome P450"/>
    <property type="match status" value="1"/>
</dbReference>
<comment type="cofactor">
    <cofactor evidence="1 9">
        <name>heme</name>
        <dbReference type="ChEBI" id="CHEBI:30413"/>
    </cofactor>
</comment>
<dbReference type="EMBL" id="JAUEPS010000018">
    <property type="protein sequence ID" value="KAK0458198.1"/>
    <property type="molecule type" value="Genomic_DNA"/>
</dbReference>
<dbReference type="GO" id="GO:0020037">
    <property type="term" value="F:heme binding"/>
    <property type="evidence" value="ECO:0007669"/>
    <property type="project" value="InterPro"/>
</dbReference>
<evidence type="ECO:0000256" key="10">
    <source>
        <dbReference type="RuleBase" id="RU000461"/>
    </source>
</evidence>
<dbReference type="PROSITE" id="PS00086">
    <property type="entry name" value="CYTOCHROME_P450"/>
    <property type="match status" value="1"/>
</dbReference>
<keyword evidence="7 9" id="KW-0408">Iron</keyword>
<evidence type="ECO:0000256" key="6">
    <source>
        <dbReference type="ARBA" id="ARBA00023002"/>
    </source>
</evidence>
<evidence type="ECO:0000256" key="7">
    <source>
        <dbReference type="ARBA" id="ARBA00023004"/>
    </source>
</evidence>
<evidence type="ECO:0000256" key="9">
    <source>
        <dbReference type="PIRSR" id="PIRSR602401-1"/>
    </source>
</evidence>
<dbReference type="Pfam" id="PF00067">
    <property type="entry name" value="p450"/>
    <property type="match status" value="1"/>
</dbReference>
<evidence type="ECO:0000256" key="2">
    <source>
        <dbReference type="ARBA" id="ARBA00005179"/>
    </source>
</evidence>
<dbReference type="GeneID" id="85360998"/>
<comment type="pathway">
    <text evidence="2">Secondary metabolite biosynthesis.</text>
</comment>
<organism evidence="11 12">
    <name type="scientific">Armillaria tabescens</name>
    <name type="common">Ringless honey mushroom</name>
    <name type="synonym">Agaricus tabescens</name>
    <dbReference type="NCBI Taxonomy" id="1929756"/>
    <lineage>
        <taxon>Eukaryota</taxon>
        <taxon>Fungi</taxon>
        <taxon>Dikarya</taxon>
        <taxon>Basidiomycota</taxon>
        <taxon>Agaricomycotina</taxon>
        <taxon>Agaricomycetes</taxon>
        <taxon>Agaricomycetidae</taxon>
        <taxon>Agaricales</taxon>
        <taxon>Marasmiineae</taxon>
        <taxon>Physalacriaceae</taxon>
        <taxon>Desarmillaria</taxon>
    </lineage>
</organism>